<dbReference type="PANTHER" id="PTHR30035">
    <property type="entry name" value="LIPOPROTEIN VACJ-RELATED"/>
    <property type="match status" value="1"/>
</dbReference>
<accession>A0A2R4XM73</accession>
<evidence type="ECO:0000256" key="1">
    <source>
        <dbReference type="ARBA" id="ARBA00010634"/>
    </source>
</evidence>
<organism evidence="4 5">
    <name type="scientific">Orrella marina</name>
    <dbReference type="NCBI Taxonomy" id="2163011"/>
    <lineage>
        <taxon>Bacteria</taxon>
        <taxon>Pseudomonadati</taxon>
        <taxon>Pseudomonadota</taxon>
        <taxon>Betaproteobacteria</taxon>
        <taxon>Burkholderiales</taxon>
        <taxon>Alcaligenaceae</taxon>
        <taxon>Orrella</taxon>
    </lineage>
</organism>
<evidence type="ECO:0008006" key="6">
    <source>
        <dbReference type="Google" id="ProtNLM"/>
    </source>
</evidence>
<dbReference type="GO" id="GO:0016020">
    <property type="term" value="C:membrane"/>
    <property type="evidence" value="ECO:0007669"/>
    <property type="project" value="InterPro"/>
</dbReference>
<dbReference type="GO" id="GO:0120010">
    <property type="term" value="P:intermembrane phospholipid transfer"/>
    <property type="evidence" value="ECO:0007669"/>
    <property type="project" value="TreeGrafter"/>
</dbReference>
<dbReference type="InterPro" id="IPR007428">
    <property type="entry name" value="MlaA"/>
</dbReference>
<protein>
    <recommendedName>
        <fullName evidence="6">Phospholipid-binding lipoprotein MlaA</fullName>
    </recommendedName>
</protein>
<reference evidence="4 5" key="1">
    <citation type="submission" date="2018-04" db="EMBL/GenBank/DDBJ databases">
        <title>Bordetella sp. HZ20 isolated from seawater.</title>
        <authorList>
            <person name="Sun C."/>
        </authorList>
    </citation>
    <scope>NUCLEOTIDE SEQUENCE [LARGE SCALE GENOMIC DNA]</scope>
    <source>
        <strain evidence="4 5">HZ20</strain>
    </source>
</reference>
<dbReference type="OrthoDB" id="9785326at2"/>
<dbReference type="PRINTS" id="PR01805">
    <property type="entry name" value="VACJLIPOPROT"/>
</dbReference>
<name>A0A2R4XM73_9BURK</name>
<keyword evidence="2 3" id="KW-0732">Signal</keyword>
<proteinExistence type="inferred from homology"/>
<comment type="similarity">
    <text evidence="1">Belongs to the MlaA family.</text>
</comment>
<sequence length="262" mass="28449">MSTVQFRNVLAGLACSVLAGCAAVGNEPNPADPWEGSNRNMYAINDAVDKAIVRPVTELYAFLVPRPVRTCVLNMFVNITEPWSGLNSILQERGHDGINTLGRFLLNSTAGIGGCIDVASTTGQPRIANDFGITLGVWGVPSGPYLVLPIIGPSTVRDGLSDIPNLYGNQIITIGLINDVALRNSLWGLEFVARRDALLPISKTVDSTALDPYSFIRDAYLQRREAMIRGNLQDAEQLPDYEDFEAIEADEKALGMKEDTPQ</sequence>
<evidence type="ECO:0000313" key="5">
    <source>
        <dbReference type="Proteomes" id="UP000244571"/>
    </source>
</evidence>
<dbReference type="Pfam" id="PF04333">
    <property type="entry name" value="MlaA"/>
    <property type="match status" value="1"/>
</dbReference>
<dbReference type="KEGG" id="boz:DBV39_15500"/>
<evidence type="ECO:0000313" key="4">
    <source>
        <dbReference type="EMBL" id="AWB34906.1"/>
    </source>
</evidence>
<dbReference type="Proteomes" id="UP000244571">
    <property type="component" value="Chromosome"/>
</dbReference>
<evidence type="ECO:0000256" key="3">
    <source>
        <dbReference type="SAM" id="SignalP"/>
    </source>
</evidence>
<dbReference type="AlphaFoldDB" id="A0A2R4XM73"/>
<dbReference type="PROSITE" id="PS51257">
    <property type="entry name" value="PROKAR_LIPOPROTEIN"/>
    <property type="match status" value="1"/>
</dbReference>
<dbReference type="EMBL" id="CP028901">
    <property type="protein sequence ID" value="AWB34906.1"/>
    <property type="molecule type" value="Genomic_DNA"/>
</dbReference>
<keyword evidence="5" id="KW-1185">Reference proteome</keyword>
<evidence type="ECO:0000256" key="2">
    <source>
        <dbReference type="ARBA" id="ARBA00022729"/>
    </source>
</evidence>
<feature type="chain" id="PRO_5015345527" description="Phospholipid-binding lipoprotein MlaA" evidence="3">
    <location>
        <begin position="23"/>
        <end position="262"/>
    </location>
</feature>
<gene>
    <name evidence="4" type="ORF">DBV39_15500</name>
</gene>
<dbReference type="RefSeq" id="WP_108622316.1">
    <property type="nucleotide sequence ID" value="NZ_CP028901.1"/>
</dbReference>
<dbReference type="PANTHER" id="PTHR30035:SF3">
    <property type="entry name" value="INTERMEMBRANE PHOSPHOLIPID TRANSPORT SYSTEM LIPOPROTEIN MLAA"/>
    <property type="match status" value="1"/>
</dbReference>
<feature type="signal peptide" evidence="3">
    <location>
        <begin position="1"/>
        <end position="22"/>
    </location>
</feature>